<accession>A0A182WB36</accession>
<sequence>MEEVTLLRASLQFHLQRAAAVWRRCCQDGSVFTATKTCESDLPPLAGLLTMVEALFRLTGLLIMSDGADCLLAARVL</sequence>
<proteinExistence type="predicted"/>
<keyword evidence="2" id="KW-1185">Reference proteome</keyword>
<dbReference type="VEuPathDB" id="VectorBase:AMIN007564"/>
<organism evidence="1 2">
    <name type="scientific">Anopheles minimus</name>
    <dbReference type="NCBI Taxonomy" id="112268"/>
    <lineage>
        <taxon>Eukaryota</taxon>
        <taxon>Metazoa</taxon>
        <taxon>Ecdysozoa</taxon>
        <taxon>Arthropoda</taxon>
        <taxon>Hexapoda</taxon>
        <taxon>Insecta</taxon>
        <taxon>Pterygota</taxon>
        <taxon>Neoptera</taxon>
        <taxon>Endopterygota</taxon>
        <taxon>Diptera</taxon>
        <taxon>Nematocera</taxon>
        <taxon>Culicoidea</taxon>
        <taxon>Culicidae</taxon>
        <taxon>Anophelinae</taxon>
        <taxon>Anopheles</taxon>
    </lineage>
</organism>
<reference evidence="2" key="1">
    <citation type="submission" date="2013-03" db="EMBL/GenBank/DDBJ databases">
        <title>The Genome Sequence of Anopheles minimus MINIMUS1.</title>
        <authorList>
            <consortium name="The Broad Institute Genomics Platform"/>
            <person name="Neafsey D.E."/>
            <person name="Walton C."/>
            <person name="Walker B."/>
            <person name="Young S.K."/>
            <person name="Zeng Q."/>
            <person name="Gargeya S."/>
            <person name="Fitzgerald M."/>
            <person name="Haas B."/>
            <person name="Abouelleil A."/>
            <person name="Allen A.W."/>
            <person name="Alvarado L."/>
            <person name="Arachchi H.M."/>
            <person name="Berlin A.M."/>
            <person name="Chapman S.B."/>
            <person name="Gainer-Dewar J."/>
            <person name="Goldberg J."/>
            <person name="Griggs A."/>
            <person name="Gujja S."/>
            <person name="Hansen M."/>
            <person name="Howarth C."/>
            <person name="Imamovic A."/>
            <person name="Ireland A."/>
            <person name="Larimer J."/>
            <person name="McCowan C."/>
            <person name="Murphy C."/>
            <person name="Pearson M."/>
            <person name="Poon T.W."/>
            <person name="Priest M."/>
            <person name="Roberts A."/>
            <person name="Saif S."/>
            <person name="Shea T."/>
            <person name="Sisk P."/>
            <person name="Sykes S."/>
            <person name="Wortman J."/>
            <person name="Nusbaum C."/>
            <person name="Birren B."/>
        </authorList>
    </citation>
    <scope>NUCLEOTIDE SEQUENCE [LARGE SCALE GENOMIC DNA]</scope>
    <source>
        <strain evidence="2">MINIMUS1</strain>
    </source>
</reference>
<evidence type="ECO:0000313" key="2">
    <source>
        <dbReference type="Proteomes" id="UP000075920"/>
    </source>
</evidence>
<dbReference type="Proteomes" id="UP000075920">
    <property type="component" value="Unassembled WGS sequence"/>
</dbReference>
<evidence type="ECO:0000313" key="1">
    <source>
        <dbReference type="EnsemblMetazoa" id="AMIN007564-PA"/>
    </source>
</evidence>
<name>A0A182WB36_9DIPT</name>
<reference evidence="1" key="2">
    <citation type="submission" date="2020-05" db="UniProtKB">
        <authorList>
            <consortium name="EnsemblMetazoa"/>
        </authorList>
    </citation>
    <scope>IDENTIFICATION</scope>
    <source>
        <strain evidence="1">MINIMUS1</strain>
    </source>
</reference>
<dbReference type="AlphaFoldDB" id="A0A182WB36"/>
<dbReference type="EnsemblMetazoa" id="AMIN007564-RA">
    <property type="protein sequence ID" value="AMIN007564-PA"/>
    <property type="gene ID" value="AMIN007564"/>
</dbReference>
<protein>
    <submittedName>
        <fullName evidence="1">Uncharacterized protein</fullName>
    </submittedName>
</protein>